<organism evidence="13 14">
    <name type="scientific">Horticoccus luteus</name>
    <dbReference type="NCBI Taxonomy" id="2862869"/>
    <lineage>
        <taxon>Bacteria</taxon>
        <taxon>Pseudomonadati</taxon>
        <taxon>Verrucomicrobiota</taxon>
        <taxon>Opitutia</taxon>
        <taxon>Opitutales</taxon>
        <taxon>Opitutaceae</taxon>
        <taxon>Horticoccus</taxon>
    </lineage>
</organism>
<dbReference type="KEGG" id="ole:K0B96_13305"/>
<feature type="transmembrane region" description="Helical" evidence="10">
    <location>
        <begin position="202"/>
        <end position="226"/>
    </location>
</feature>
<feature type="domain" description="ABC transmembrane type-1" evidence="12">
    <location>
        <begin position="19"/>
        <end position="223"/>
    </location>
</feature>
<proteinExistence type="inferred from homology"/>
<protein>
    <recommendedName>
        <fullName evidence="11">Molybdenum transport system permease</fullName>
    </recommendedName>
</protein>
<dbReference type="Pfam" id="PF00528">
    <property type="entry name" value="BPD_transp_1"/>
    <property type="match status" value="1"/>
</dbReference>
<keyword evidence="14" id="KW-1185">Reference proteome</keyword>
<dbReference type="AlphaFoldDB" id="A0A8F9TSJ9"/>
<evidence type="ECO:0000256" key="10">
    <source>
        <dbReference type="RuleBase" id="RU363032"/>
    </source>
</evidence>
<dbReference type="Gene3D" id="1.10.3720.10">
    <property type="entry name" value="MetI-like"/>
    <property type="match status" value="1"/>
</dbReference>
<evidence type="ECO:0000256" key="4">
    <source>
        <dbReference type="ARBA" id="ARBA00022448"/>
    </source>
</evidence>
<dbReference type="SUPFAM" id="SSF161098">
    <property type="entry name" value="MetI-like"/>
    <property type="match status" value="1"/>
</dbReference>
<keyword evidence="5 11" id="KW-1003">Cell membrane</keyword>
<keyword evidence="7 10" id="KW-0812">Transmembrane</keyword>
<evidence type="ECO:0000256" key="1">
    <source>
        <dbReference type="ARBA" id="ARBA00002949"/>
    </source>
</evidence>
<evidence type="ECO:0000256" key="5">
    <source>
        <dbReference type="ARBA" id="ARBA00022475"/>
    </source>
</evidence>
<keyword evidence="4 10" id="KW-0813">Transport</keyword>
<evidence type="ECO:0000259" key="12">
    <source>
        <dbReference type="PROSITE" id="PS50928"/>
    </source>
</evidence>
<comment type="caution">
    <text evidence="11">Lacks conserved residue(s) required for the propagation of feature annotation.</text>
</comment>
<evidence type="ECO:0000256" key="3">
    <source>
        <dbReference type="ARBA" id="ARBA00007069"/>
    </source>
</evidence>
<gene>
    <name evidence="13" type="primary">modB</name>
    <name evidence="13" type="ORF">K0B96_13305</name>
</gene>
<dbReference type="NCBIfam" id="TIGR02141">
    <property type="entry name" value="modB_ABC"/>
    <property type="match status" value="1"/>
</dbReference>
<dbReference type="InterPro" id="IPR000515">
    <property type="entry name" value="MetI-like"/>
</dbReference>
<keyword evidence="9 10" id="KW-0472">Membrane</keyword>
<comment type="similarity">
    <text evidence="3 11">Belongs to the binding-protein-dependent transport system permease family. CysTW subfamily.</text>
</comment>
<evidence type="ECO:0000256" key="11">
    <source>
        <dbReference type="RuleBase" id="RU365097"/>
    </source>
</evidence>
<evidence type="ECO:0000313" key="13">
    <source>
        <dbReference type="EMBL" id="QYM78271.1"/>
    </source>
</evidence>
<dbReference type="Proteomes" id="UP000825051">
    <property type="component" value="Chromosome"/>
</dbReference>
<dbReference type="GO" id="GO:0015098">
    <property type="term" value="F:molybdate ion transmembrane transporter activity"/>
    <property type="evidence" value="ECO:0007669"/>
    <property type="project" value="UniProtKB-UniRule"/>
</dbReference>
<accession>A0A8F9TSJ9</accession>
<dbReference type="GO" id="GO:0005886">
    <property type="term" value="C:plasma membrane"/>
    <property type="evidence" value="ECO:0007669"/>
    <property type="project" value="UniProtKB-SubCell"/>
</dbReference>
<evidence type="ECO:0000256" key="8">
    <source>
        <dbReference type="ARBA" id="ARBA00022989"/>
    </source>
</evidence>
<dbReference type="PROSITE" id="PS50928">
    <property type="entry name" value="ABC_TM1"/>
    <property type="match status" value="1"/>
</dbReference>
<comment type="function">
    <text evidence="1 11">Part of the binding-protein-dependent transport system for molybdenum; probably responsible for the translocation of the substrate across the membrane.</text>
</comment>
<dbReference type="RefSeq" id="WP_220161375.1">
    <property type="nucleotide sequence ID" value="NZ_CP080507.1"/>
</dbReference>
<feature type="transmembrane region" description="Helical" evidence="10">
    <location>
        <begin position="53"/>
        <end position="76"/>
    </location>
</feature>
<dbReference type="PANTHER" id="PTHR30183">
    <property type="entry name" value="MOLYBDENUM TRANSPORT SYSTEM PERMEASE PROTEIN MODB"/>
    <property type="match status" value="1"/>
</dbReference>
<name>A0A8F9TSJ9_9BACT</name>
<comment type="subcellular location">
    <subcellularLocation>
        <location evidence="2 10">Cell membrane</location>
        <topology evidence="2 10">Multi-pass membrane protein</topology>
    </subcellularLocation>
</comment>
<sequence length="231" mass="24757">MSDAASTFLGLSAPLWQSLGLTLRLAACTTIILGVIGLPLARWLNRTRCRLAPILETFVTLPVVLPPTVIGFYLLLAFSPQHAPGSWWRAVVGLPLAFSFTGLVIASVIYSLPFAVQPFQAALRSVPHDLLDAGAASGASPWRVFLRLHIPLAWRGLLAGLTLGFAHTLGEFGVVLMIGGSIPGVTKVASIALYDEVQRLDYAQAHGLAAVLLAVSFILLFLVTLLQRRAR</sequence>
<evidence type="ECO:0000256" key="6">
    <source>
        <dbReference type="ARBA" id="ARBA00022505"/>
    </source>
</evidence>
<evidence type="ECO:0000313" key="14">
    <source>
        <dbReference type="Proteomes" id="UP000825051"/>
    </source>
</evidence>
<keyword evidence="6 11" id="KW-0500">Molybdenum</keyword>
<keyword evidence="8 10" id="KW-1133">Transmembrane helix</keyword>
<feature type="transmembrane region" description="Helical" evidence="10">
    <location>
        <begin position="21"/>
        <end position="41"/>
    </location>
</feature>
<evidence type="ECO:0000256" key="7">
    <source>
        <dbReference type="ARBA" id="ARBA00022692"/>
    </source>
</evidence>
<evidence type="ECO:0000256" key="2">
    <source>
        <dbReference type="ARBA" id="ARBA00004651"/>
    </source>
</evidence>
<dbReference type="EMBL" id="CP080507">
    <property type="protein sequence ID" value="QYM78271.1"/>
    <property type="molecule type" value="Genomic_DNA"/>
</dbReference>
<dbReference type="PANTHER" id="PTHR30183:SF8">
    <property type="entry name" value="MOLYBDENUM TRANSPORT SYSTEM PERMEASE"/>
    <property type="match status" value="1"/>
</dbReference>
<evidence type="ECO:0000256" key="9">
    <source>
        <dbReference type="ARBA" id="ARBA00023136"/>
    </source>
</evidence>
<dbReference type="InterPro" id="IPR011867">
    <property type="entry name" value="ModB_ABC"/>
</dbReference>
<dbReference type="CDD" id="cd06261">
    <property type="entry name" value="TM_PBP2"/>
    <property type="match status" value="1"/>
</dbReference>
<dbReference type="InterPro" id="IPR035906">
    <property type="entry name" value="MetI-like_sf"/>
</dbReference>
<reference evidence="13" key="1">
    <citation type="submission" date="2021-08" db="EMBL/GenBank/DDBJ databases">
        <title>Genome of a novel bacterium of the phylum Verrucomicrobia, Oleiharenicola sp. KSB-15.</title>
        <authorList>
            <person name="Chung J.-H."/>
            <person name="Ahn J.-H."/>
            <person name="Yoon Y."/>
            <person name="Kim D.-Y."/>
            <person name="An S.-H."/>
            <person name="Park I."/>
            <person name="Yeon J."/>
        </authorList>
    </citation>
    <scope>NUCLEOTIDE SEQUENCE</scope>
    <source>
        <strain evidence="13">KSB-15</strain>
    </source>
</reference>
<feature type="transmembrane region" description="Helical" evidence="10">
    <location>
        <begin position="96"/>
        <end position="116"/>
    </location>
</feature>